<organism evidence="1 2">
    <name type="scientific">Smallanthus sonchifolius</name>
    <dbReference type="NCBI Taxonomy" id="185202"/>
    <lineage>
        <taxon>Eukaryota</taxon>
        <taxon>Viridiplantae</taxon>
        <taxon>Streptophyta</taxon>
        <taxon>Embryophyta</taxon>
        <taxon>Tracheophyta</taxon>
        <taxon>Spermatophyta</taxon>
        <taxon>Magnoliopsida</taxon>
        <taxon>eudicotyledons</taxon>
        <taxon>Gunneridae</taxon>
        <taxon>Pentapetalae</taxon>
        <taxon>asterids</taxon>
        <taxon>campanulids</taxon>
        <taxon>Asterales</taxon>
        <taxon>Asteraceae</taxon>
        <taxon>Asteroideae</taxon>
        <taxon>Heliantheae alliance</taxon>
        <taxon>Millerieae</taxon>
        <taxon>Smallanthus</taxon>
    </lineage>
</organism>
<dbReference type="EMBL" id="CM042040">
    <property type="protein sequence ID" value="KAI3717798.1"/>
    <property type="molecule type" value="Genomic_DNA"/>
</dbReference>
<gene>
    <name evidence="1" type="ORF">L1987_69635</name>
</gene>
<proteinExistence type="predicted"/>
<evidence type="ECO:0000313" key="2">
    <source>
        <dbReference type="Proteomes" id="UP001056120"/>
    </source>
</evidence>
<accession>A0ACB9B885</accession>
<keyword evidence="2" id="KW-1185">Reference proteome</keyword>
<evidence type="ECO:0000313" key="1">
    <source>
        <dbReference type="EMBL" id="KAI3717798.1"/>
    </source>
</evidence>
<dbReference type="Proteomes" id="UP001056120">
    <property type="component" value="Linkage Group LG23"/>
</dbReference>
<name>A0ACB9B885_9ASTR</name>
<reference evidence="2" key="1">
    <citation type="journal article" date="2022" name="Mol. Ecol. Resour.">
        <title>The genomes of chicory, endive, great burdock and yacon provide insights into Asteraceae palaeo-polyploidization history and plant inulin production.</title>
        <authorList>
            <person name="Fan W."/>
            <person name="Wang S."/>
            <person name="Wang H."/>
            <person name="Wang A."/>
            <person name="Jiang F."/>
            <person name="Liu H."/>
            <person name="Zhao H."/>
            <person name="Xu D."/>
            <person name="Zhang Y."/>
        </authorList>
    </citation>
    <scope>NUCLEOTIDE SEQUENCE [LARGE SCALE GENOMIC DNA]</scope>
    <source>
        <strain evidence="2">cv. Yunnan</strain>
    </source>
</reference>
<comment type="caution">
    <text evidence="1">The sequence shown here is derived from an EMBL/GenBank/DDBJ whole genome shotgun (WGS) entry which is preliminary data.</text>
</comment>
<reference evidence="1 2" key="2">
    <citation type="journal article" date="2022" name="Mol. Ecol. Resour.">
        <title>The genomes of chicory, endive, great burdock and yacon provide insights into Asteraceae paleo-polyploidization history and plant inulin production.</title>
        <authorList>
            <person name="Fan W."/>
            <person name="Wang S."/>
            <person name="Wang H."/>
            <person name="Wang A."/>
            <person name="Jiang F."/>
            <person name="Liu H."/>
            <person name="Zhao H."/>
            <person name="Xu D."/>
            <person name="Zhang Y."/>
        </authorList>
    </citation>
    <scope>NUCLEOTIDE SEQUENCE [LARGE SCALE GENOMIC DNA]</scope>
    <source>
        <strain evidence="2">cv. Yunnan</strain>
        <tissue evidence="1">Leaves</tissue>
    </source>
</reference>
<protein>
    <submittedName>
        <fullName evidence="1">Uncharacterized protein</fullName>
    </submittedName>
</protein>
<sequence>MDTLETSETLIGGLVASNHVEIGNLIGGTVPGVPKLFDLGKEKCVNPCEVKGFDRVDSSSYGDVSIKGISLFVELTGGVTDKPDWDGTRDAGQREFGVNVGDLVWAIVKKQKQPSWWPGIVCDGSSAPKEVTNLPTREDDCLVRCFGNGKYVWCSACEVKPFVGYFERLPTQNKGKKFLDALDKAMVELGHRVKTEFTCSCFSKIKMEKHGGVSDLSVNRFEPAMFLDYVKDHARGISMPNKIDYAIKQSCLSAFYRSLGHLQIPINQLKLTFGSPTKVKIEEENRPFNDDFEKSEKPSETRGRRKSRFLSYPGECGIEESMVDVNEGVDLNKSNGESQLVKKPRKKWSRKNKGVQADVCSYEVLSQLQFAAQDCLFPCESKNFDVVQRFIYGLRKRAFINFTNEIPIEMPNHQTLQETLPKKVKRKDKSVISPRIGNNPTHGSLVIDFQNVGSLNLEAQSMANNRTEVPANQDPTFIFGGLPTTQQPPCKLIPIRRKKDAENLTSMHNWNADIRTLPTVNGLMEGLNQAPVFHSTNEFGSNPPCFTGNHGEPQMGLAPAGLVHVPKKRGRKRKNINLQVNPGSTIKEVGVPCIDLYYNKVQQDNVEVKGTAFLLKFSPDYPLPSIQDLNSIFSKYGALIESETQVLIESLSGQVVFLDSSGAGWAFWGLQNDKPFGPVLVSYKIQHVQPQVSLVPAGLCHVPSNRGRKRKNIDLQAANPGSTIIPNLNENGTEKKKREKGVKTKEVGVPCIDLSYAKVQQDNIEEVKGTAFLLKFSPDYPLPSVQDLNSIFSKYGALIESETRVLNENLSGQVVFLDSSSAGGAFWGLQNDKPFGPVLVNYKIQHLSGAESIVQFKTPLKSPSGFKPMDSQALTGSTMAPHLNTSSTEIQVVKRSKTIEELRLPSMDNLSYTKVHEGNGEVTGTALLLQFSPYHPLPTFQDLNLVFCKYGELNEFETQVSGQNFTGQVVFVNPSTAGHATQRLEIDRPFGQALLSYQVHHLYNVQPAIQVQKQQVNTPLNLKPCQDIGDLKKNLEMMNSMLLKAGDSLSLEMRGKLESEIKGLMKKVSAMDGSSSSYL</sequence>